<evidence type="ECO:0000259" key="7">
    <source>
        <dbReference type="Pfam" id="PF13190"/>
    </source>
</evidence>
<dbReference type="EMBL" id="JACHJQ010000007">
    <property type="protein sequence ID" value="MBB4910166.1"/>
    <property type="molecule type" value="Genomic_DNA"/>
</dbReference>
<keyword evidence="9" id="KW-1185">Reference proteome</keyword>
<feature type="domain" description="PDGLE" evidence="7">
    <location>
        <begin position="12"/>
        <end position="112"/>
    </location>
</feature>
<dbReference type="Proteomes" id="UP000520767">
    <property type="component" value="Unassembled WGS sequence"/>
</dbReference>
<dbReference type="InterPro" id="IPR025937">
    <property type="entry name" value="PDGLE_dom"/>
</dbReference>
<dbReference type="Pfam" id="PF13190">
    <property type="entry name" value="PDGLE"/>
    <property type="match status" value="1"/>
</dbReference>
<evidence type="ECO:0000256" key="1">
    <source>
        <dbReference type="ARBA" id="ARBA00004236"/>
    </source>
</evidence>
<accession>A0A7W7QBL9</accession>
<evidence type="ECO:0000256" key="4">
    <source>
        <dbReference type="ARBA" id="ARBA00022989"/>
    </source>
</evidence>
<comment type="subcellular location">
    <subcellularLocation>
        <location evidence="1">Cell membrane</location>
    </subcellularLocation>
</comment>
<feature type="transmembrane region" description="Helical" evidence="6">
    <location>
        <begin position="12"/>
        <end position="31"/>
    </location>
</feature>
<evidence type="ECO:0000313" key="8">
    <source>
        <dbReference type="EMBL" id="MBB4910166.1"/>
    </source>
</evidence>
<evidence type="ECO:0000256" key="2">
    <source>
        <dbReference type="ARBA" id="ARBA00022475"/>
    </source>
</evidence>
<evidence type="ECO:0000256" key="6">
    <source>
        <dbReference type="SAM" id="Phobius"/>
    </source>
</evidence>
<dbReference type="RefSeq" id="WP_184814242.1">
    <property type="nucleotide sequence ID" value="NZ_JACHJQ010000007.1"/>
</dbReference>
<keyword evidence="3 6" id="KW-0812">Transmembrane</keyword>
<organism evidence="8 9">
    <name type="scientific">Actinophytocola algeriensis</name>
    <dbReference type="NCBI Taxonomy" id="1768010"/>
    <lineage>
        <taxon>Bacteria</taxon>
        <taxon>Bacillati</taxon>
        <taxon>Actinomycetota</taxon>
        <taxon>Actinomycetes</taxon>
        <taxon>Pseudonocardiales</taxon>
        <taxon>Pseudonocardiaceae</taxon>
    </lineage>
</organism>
<keyword evidence="2" id="KW-1003">Cell membrane</keyword>
<evidence type="ECO:0000313" key="9">
    <source>
        <dbReference type="Proteomes" id="UP000520767"/>
    </source>
</evidence>
<dbReference type="AlphaFoldDB" id="A0A7W7QBL9"/>
<reference evidence="8 9" key="1">
    <citation type="submission" date="2020-08" db="EMBL/GenBank/DDBJ databases">
        <title>Genomic Encyclopedia of Type Strains, Phase III (KMG-III): the genomes of soil and plant-associated and newly described type strains.</title>
        <authorList>
            <person name="Whitman W."/>
        </authorList>
    </citation>
    <scope>NUCLEOTIDE SEQUENCE [LARGE SCALE GENOMIC DNA]</scope>
    <source>
        <strain evidence="8 9">CECT 8960</strain>
    </source>
</reference>
<protein>
    <submittedName>
        <fullName evidence="8">Cobalt/nickel transport protein</fullName>
    </submittedName>
</protein>
<gene>
    <name evidence="8" type="ORF">FHR82_006424</name>
</gene>
<evidence type="ECO:0000256" key="5">
    <source>
        <dbReference type="ARBA" id="ARBA00023136"/>
    </source>
</evidence>
<comment type="caution">
    <text evidence="8">The sequence shown here is derived from an EMBL/GenBank/DDBJ whole genome shotgun (WGS) entry which is preliminary data.</text>
</comment>
<dbReference type="GO" id="GO:0005886">
    <property type="term" value="C:plasma membrane"/>
    <property type="evidence" value="ECO:0007669"/>
    <property type="project" value="UniProtKB-SubCell"/>
</dbReference>
<sequence length="123" mass="12817">MSTPTTKKTGLFFVAFALVALVFAGVFSYFADSDPDGLDSATLKGCEVVETDAGEELTGDCIAKNAKDHDLADGPLADYAVGGDDRFTGVAGVLGVVGTLVVAGGLFWVLRRRPAKQADSRDE</sequence>
<keyword evidence="4 6" id="KW-1133">Transmembrane helix</keyword>
<proteinExistence type="predicted"/>
<evidence type="ECO:0000256" key="3">
    <source>
        <dbReference type="ARBA" id="ARBA00022692"/>
    </source>
</evidence>
<keyword evidence="5 6" id="KW-0472">Membrane</keyword>
<feature type="transmembrane region" description="Helical" evidence="6">
    <location>
        <begin position="87"/>
        <end position="110"/>
    </location>
</feature>
<name>A0A7W7QBL9_9PSEU</name>